<reference evidence="4" key="2">
    <citation type="submission" date="2015-01" db="EMBL/GenBank/DDBJ databases">
        <title>Evolutionary Origins and Diversification of the Mycorrhizal Mutualists.</title>
        <authorList>
            <consortium name="DOE Joint Genome Institute"/>
            <consortium name="Mycorrhizal Genomics Consortium"/>
            <person name="Kohler A."/>
            <person name="Kuo A."/>
            <person name="Nagy L.G."/>
            <person name="Floudas D."/>
            <person name="Copeland A."/>
            <person name="Barry K.W."/>
            <person name="Cichocki N."/>
            <person name="Veneault-Fourrey C."/>
            <person name="LaButti K."/>
            <person name="Lindquist E.A."/>
            <person name="Lipzen A."/>
            <person name="Lundell T."/>
            <person name="Morin E."/>
            <person name="Murat C."/>
            <person name="Riley R."/>
            <person name="Ohm R."/>
            <person name="Sun H."/>
            <person name="Tunlid A."/>
            <person name="Henrissat B."/>
            <person name="Grigoriev I.V."/>
            <person name="Hibbett D.S."/>
            <person name="Martin F."/>
        </authorList>
    </citation>
    <scope>NUCLEOTIDE SEQUENCE [LARGE SCALE GENOMIC DNA]</scope>
    <source>
        <strain evidence="4">MUT 4182</strain>
    </source>
</reference>
<dbReference type="GO" id="GO:0030686">
    <property type="term" value="C:90S preribosome"/>
    <property type="evidence" value="ECO:0007669"/>
    <property type="project" value="InterPro"/>
</dbReference>
<dbReference type="OrthoDB" id="8883818at2759"/>
<evidence type="ECO:0008006" key="5">
    <source>
        <dbReference type="Google" id="ProtNLM"/>
    </source>
</evidence>
<protein>
    <recommendedName>
        <fullName evidence="5">Anaphase-promoting complex subunit 4 WD40 domain-containing protein</fullName>
    </recommendedName>
</protein>
<dbReference type="GO" id="GO:0034455">
    <property type="term" value="C:t-UTP complex"/>
    <property type="evidence" value="ECO:0007669"/>
    <property type="project" value="TreeGrafter"/>
</dbReference>
<dbReference type="Gene3D" id="2.130.10.10">
    <property type="entry name" value="YVTN repeat-like/Quinoprotein amine dehydrogenase"/>
    <property type="match status" value="3"/>
</dbReference>
<dbReference type="SMART" id="SM00320">
    <property type="entry name" value="WD40"/>
    <property type="match status" value="7"/>
</dbReference>
<feature type="region of interest" description="Disordered" evidence="2">
    <location>
        <begin position="24"/>
        <end position="43"/>
    </location>
</feature>
<name>A0A0C3QM51_9AGAM</name>
<dbReference type="SUPFAM" id="SSF50956">
    <property type="entry name" value="Thermostable phytase (3-phytase)"/>
    <property type="match status" value="1"/>
</dbReference>
<dbReference type="GO" id="GO:0000462">
    <property type="term" value="P:maturation of SSU-rRNA from tricistronic rRNA transcript (SSU-rRNA, 5.8S rRNA, LSU-rRNA)"/>
    <property type="evidence" value="ECO:0007669"/>
    <property type="project" value="InterPro"/>
</dbReference>
<feature type="region of interest" description="Disordered" evidence="2">
    <location>
        <begin position="192"/>
        <end position="226"/>
    </location>
</feature>
<dbReference type="InterPro" id="IPR015943">
    <property type="entry name" value="WD40/YVTN_repeat-like_dom_sf"/>
</dbReference>
<dbReference type="SUPFAM" id="SSF50978">
    <property type="entry name" value="WD40 repeat-like"/>
    <property type="match status" value="1"/>
</dbReference>
<keyword evidence="1" id="KW-0853">WD repeat</keyword>
<evidence type="ECO:0000313" key="4">
    <source>
        <dbReference type="Proteomes" id="UP000054248"/>
    </source>
</evidence>
<keyword evidence="4" id="KW-1185">Reference proteome</keyword>
<reference evidence="3 4" key="1">
    <citation type="submission" date="2014-04" db="EMBL/GenBank/DDBJ databases">
        <authorList>
            <consortium name="DOE Joint Genome Institute"/>
            <person name="Kuo A."/>
            <person name="Girlanda M."/>
            <person name="Perotto S."/>
            <person name="Kohler A."/>
            <person name="Nagy L.G."/>
            <person name="Floudas D."/>
            <person name="Copeland A."/>
            <person name="Barry K.W."/>
            <person name="Cichocki N."/>
            <person name="Veneault-Fourrey C."/>
            <person name="LaButti K."/>
            <person name="Lindquist E.A."/>
            <person name="Lipzen A."/>
            <person name="Lundell T."/>
            <person name="Morin E."/>
            <person name="Murat C."/>
            <person name="Sun H."/>
            <person name="Tunlid A."/>
            <person name="Henrissat B."/>
            <person name="Grigoriev I.V."/>
            <person name="Hibbett D.S."/>
            <person name="Martin F."/>
            <person name="Nordberg H.P."/>
            <person name="Cantor M.N."/>
            <person name="Hua S.X."/>
        </authorList>
    </citation>
    <scope>NUCLEOTIDE SEQUENCE [LARGE SCALE GENOMIC DNA]</scope>
    <source>
        <strain evidence="3 4">MUT 4182</strain>
    </source>
</reference>
<evidence type="ECO:0000256" key="1">
    <source>
        <dbReference type="PROSITE-ProRule" id="PRU00221"/>
    </source>
</evidence>
<dbReference type="InterPro" id="IPR036322">
    <property type="entry name" value="WD40_repeat_dom_sf"/>
</dbReference>
<dbReference type="PROSITE" id="PS50082">
    <property type="entry name" value="WD_REPEATS_2"/>
    <property type="match status" value="1"/>
</dbReference>
<dbReference type="InterPro" id="IPR001680">
    <property type="entry name" value="WD40_rpt"/>
</dbReference>
<feature type="repeat" description="WD" evidence="1">
    <location>
        <begin position="141"/>
        <end position="182"/>
    </location>
</feature>
<dbReference type="HOGENOM" id="CLU_002392_2_0_1"/>
<dbReference type="PANTHER" id="PTHR44163">
    <property type="entry name" value="U3 SMALL NUCLEOLAR RNA-ASSOCIATED PROTEIN 4 HOMOLOG"/>
    <property type="match status" value="1"/>
</dbReference>
<dbReference type="STRING" id="1051891.A0A0C3QM51"/>
<proteinExistence type="predicted"/>
<accession>A0A0C3QM51</accession>
<organism evidence="3 4">
    <name type="scientific">Tulasnella calospora MUT 4182</name>
    <dbReference type="NCBI Taxonomy" id="1051891"/>
    <lineage>
        <taxon>Eukaryota</taxon>
        <taxon>Fungi</taxon>
        <taxon>Dikarya</taxon>
        <taxon>Basidiomycota</taxon>
        <taxon>Agaricomycotina</taxon>
        <taxon>Agaricomycetes</taxon>
        <taxon>Cantharellales</taxon>
        <taxon>Tulasnellaceae</taxon>
        <taxon>Tulasnella</taxon>
    </lineage>
</organism>
<dbReference type="GO" id="GO:0003723">
    <property type="term" value="F:RNA binding"/>
    <property type="evidence" value="ECO:0007669"/>
    <property type="project" value="TreeGrafter"/>
</dbReference>
<dbReference type="AlphaFoldDB" id="A0A0C3QM51"/>
<gene>
    <name evidence="3" type="ORF">M407DRAFT_14831</name>
</gene>
<dbReference type="GO" id="GO:0032040">
    <property type="term" value="C:small-subunit processome"/>
    <property type="evidence" value="ECO:0007669"/>
    <property type="project" value="TreeGrafter"/>
</dbReference>
<evidence type="ECO:0000313" key="3">
    <source>
        <dbReference type="EMBL" id="KIO27849.1"/>
    </source>
</evidence>
<dbReference type="Proteomes" id="UP000054248">
    <property type="component" value="Unassembled WGS sequence"/>
</dbReference>
<evidence type="ECO:0000256" key="2">
    <source>
        <dbReference type="SAM" id="MobiDB-lite"/>
    </source>
</evidence>
<dbReference type="EMBL" id="KN823002">
    <property type="protein sequence ID" value="KIO27849.1"/>
    <property type="molecule type" value="Genomic_DNA"/>
</dbReference>
<dbReference type="Pfam" id="PF00400">
    <property type="entry name" value="WD40"/>
    <property type="match status" value="3"/>
</dbReference>
<dbReference type="PANTHER" id="PTHR44163:SF1">
    <property type="entry name" value="U3 SMALL NUCLEOLAR RNA-ASSOCIATED PROTEIN 4 HOMOLOG"/>
    <property type="match status" value="1"/>
</dbReference>
<sequence length="839" mass="91066">MELQVHRSRFVDWSPTGITCMAFPPLPPPPLQSPKGKEKNQAHPKKWFGTLAIGRANGNIELLEWTGGPSDELAPQAWTLKKILTGPLRSKVESLAFALRRPRQHSLQTPPVLSDLRLFSSGGGTDLVEWDTSTSTIMRTYPVHGGSIWSIAVNPSSTLLACGCDDGTVRILSLEDDNIEMFRTMGPSKGKVLSVAWGPPSPNPLRPKEPRDPNSPSEAPSDGEDADEAEWIDQWIATGGSDAAVKRWSIKSGTVVANLKTDQLRSTRTLVWAIGVLADGTIVSGDSMGLVKFWDTRTSTQLNSIKAHEADVLCLAIGSDGTTVLTSGVDQNITECALVRTKTEYGQRADWVKTSCRRLHAHDVRALAVWPPYTPFPPSSRLSLNPGTASLLVSGGQDMIPVITPCTAAGTGTTNALLKTRNPLAINENLAVVRPCTFSQSVQERIPYPIHGLVCVAKDARLLVCRRLTGVSIWRLHPGGGGTKGAQEFDHVIDMEMNVSTHIIACAISDDGDWLAVSDATELKLFYINGAPDSRPVRIKNISTLLIGALDGVSSTIPSAAASGLLFTPDSTRLVVGCSPTSAVVMFDLPRSLSGDVRHLRTFTEHSSNGAGRVIKKLAGGSSLLEDASRRHSPLLTAMAVSPDGQWLATADEHGRCNVFNLDSHQHHCTLPSFERSIRDMKFHSDSPQILVLAQVNNSIQVFDVESRTFPGWAKNVTANLPEKFRGLKPGVEGLLFVRDSSSTTKHQLLAWGWNWICKIKLDGPTTKGGEGKKSRSGWIPKDEWDLERDSLNIFSGYRHMLGVASLGGNEMVVVERPALDLIMVDGLPPSFYKHKFGT</sequence>
<dbReference type="InterPro" id="IPR046351">
    <property type="entry name" value="UTP4"/>
</dbReference>